<organism evidence="13 14">
    <name type="scientific">Geodia barretti</name>
    <name type="common">Barrett's horny sponge</name>
    <dbReference type="NCBI Taxonomy" id="519541"/>
    <lineage>
        <taxon>Eukaryota</taxon>
        <taxon>Metazoa</taxon>
        <taxon>Porifera</taxon>
        <taxon>Demospongiae</taxon>
        <taxon>Heteroscleromorpha</taxon>
        <taxon>Tetractinellida</taxon>
        <taxon>Astrophorina</taxon>
        <taxon>Geodiidae</taxon>
        <taxon>Geodia</taxon>
    </lineage>
</organism>
<dbReference type="EMBL" id="CASHTH010004488">
    <property type="protein sequence ID" value="CAI8058089.1"/>
    <property type="molecule type" value="Genomic_DNA"/>
</dbReference>
<evidence type="ECO:0000256" key="1">
    <source>
        <dbReference type="ARBA" id="ARBA00001933"/>
    </source>
</evidence>
<evidence type="ECO:0000313" key="13">
    <source>
        <dbReference type="EMBL" id="CAI8058089.1"/>
    </source>
</evidence>
<comment type="catalytic activity">
    <reaction evidence="6">
        <text>glycine + acetyl-CoA = (2S)-2-amino-3-oxobutanoate + CoA</text>
        <dbReference type="Rhea" id="RHEA:20736"/>
        <dbReference type="ChEBI" id="CHEBI:57287"/>
        <dbReference type="ChEBI" id="CHEBI:57288"/>
        <dbReference type="ChEBI" id="CHEBI:57305"/>
        <dbReference type="ChEBI" id="CHEBI:78948"/>
        <dbReference type="EC" id="2.3.1.29"/>
    </reaction>
    <physiologicalReaction direction="right-to-left" evidence="6">
        <dbReference type="Rhea" id="RHEA:20738"/>
    </physiologicalReaction>
</comment>
<sequence>MQVILGNKRAPPLSTRAPFSLRKLPAHPEVIEAGRAALTKYGAGLSSVRFICGTQDIHKELEGKISQFHGHEDTVLYASCFDANAGLFEALLTEEDALFSDQLNHASIIDGVRLAKTNKHRYTHRNMSELEQLLKENQNRRLKIIVSDGVFSMDGNLAPLRDMCRLASDYGALVFLDECHATGILGATGRGTEERARLTGKVDIINSTLGKALGGAAGGYTTGPRELIDLLRQRSRPYLFSNSLPPAVVAMASKVFDLLMNGSELVDKLHTSTRYFRSALKGAGFTLRGDDHPIVPVMLGDARLAAEFADEMLERGIYVIGFSYPVVPKGEARIRVQISAVHSHTDLDQCISAFIDIGRKRGIIP</sequence>
<dbReference type="SUPFAM" id="SSF53383">
    <property type="entry name" value="PLP-dependent transferases"/>
    <property type="match status" value="1"/>
</dbReference>
<dbReference type="GO" id="GO:0006567">
    <property type="term" value="P:L-threonine catabolic process"/>
    <property type="evidence" value="ECO:0007669"/>
    <property type="project" value="InterPro"/>
</dbReference>
<dbReference type="NCBIfam" id="NF005394">
    <property type="entry name" value="PRK06939.1"/>
    <property type="match status" value="1"/>
</dbReference>
<evidence type="ECO:0000256" key="5">
    <source>
        <dbReference type="ARBA" id="ARBA00023315"/>
    </source>
</evidence>
<dbReference type="PANTHER" id="PTHR13693">
    <property type="entry name" value="CLASS II AMINOTRANSFERASE/8-AMINO-7-OXONONANOATE SYNTHASE"/>
    <property type="match status" value="1"/>
</dbReference>
<keyword evidence="4 11" id="KW-0663">Pyridoxal phosphate</keyword>
<dbReference type="GO" id="GO:0030170">
    <property type="term" value="F:pyridoxal phosphate binding"/>
    <property type="evidence" value="ECO:0007669"/>
    <property type="project" value="InterPro"/>
</dbReference>
<protein>
    <recommendedName>
        <fullName evidence="8">2-amino-3-ketobutyrate coenzyme A ligase, mitochondrial</fullName>
        <ecNumber evidence="7">2.3.1.29</ecNumber>
    </recommendedName>
    <alternativeName>
        <fullName evidence="9">Aminoacetone synthase</fullName>
    </alternativeName>
    <alternativeName>
        <fullName evidence="10">Glycine acetyltransferase</fullName>
    </alternativeName>
</protein>
<dbReference type="GO" id="GO:0008890">
    <property type="term" value="F:glycine C-acetyltransferase activity"/>
    <property type="evidence" value="ECO:0007669"/>
    <property type="project" value="UniProtKB-EC"/>
</dbReference>
<dbReference type="Gene3D" id="3.40.640.10">
    <property type="entry name" value="Type I PLP-dependent aspartate aminotransferase-like (Major domain)"/>
    <property type="match status" value="1"/>
</dbReference>
<gene>
    <name evidence="13" type="ORF">GBAR_LOCUS31588</name>
</gene>
<keyword evidence="13" id="KW-0436">Ligase</keyword>
<dbReference type="FunFam" id="3.40.640.10:FF:000006">
    <property type="entry name" value="5-aminolevulinate synthase, mitochondrial"/>
    <property type="match status" value="1"/>
</dbReference>
<dbReference type="InterPro" id="IPR011282">
    <property type="entry name" value="2am3keto_CoA_ligase"/>
</dbReference>
<evidence type="ECO:0000256" key="6">
    <source>
        <dbReference type="ARBA" id="ARBA00052559"/>
    </source>
</evidence>
<dbReference type="Pfam" id="PF00155">
    <property type="entry name" value="Aminotran_1_2"/>
    <property type="match status" value="1"/>
</dbReference>
<dbReference type="InterPro" id="IPR004839">
    <property type="entry name" value="Aminotransferase_I/II_large"/>
</dbReference>
<comment type="cofactor">
    <cofactor evidence="1 11">
        <name>pyridoxal 5'-phosphate</name>
        <dbReference type="ChEBI" id="CHEBI:597326"/>
    </cofactor>
</comment>
<evidence type="ECO:0000256" key="9">
    <source>
        <dbReference type="ARBA" id="ARBA00075633"/>
    </source>
</evidence>
<proteinExistence type="inferred from homology"/>
<keyword evidence="3" id="KW-0808">Transferase</keyword>
<dbReference type="GO" id="GO:0016874">
    <property type="term" value="F:ligase activity"/>
    <property type="evidence" value="ECO:0007669"/>
    <property type="project" value="UniProtKB-KW"/>
</dbReference>
<dbReference type="EC" id="2.3.1.29" evidence="7"/>
<comment type="caution">
    <text evidence="13">The sequence shown here is derived from an EMBL/GenBank/DDBJ whole genome shotgun (WGS) entry which is preliminary data.</text>
</comment>
<evidence type="ECO:0000256" key="11">
    <source>
        <dbReference type="RuleBase" id="RU003693"/>
    </source>
</evidence>
<evidence type="ECO:0000256" key="2">
    <source>
        <dbReference type="ARBA" id="ARBA00008392"/>
    </source>
</evidence>
<keyword evidence="5" id="KW-0012">Acyltransferase</keyword>
<evidence type="ECO:0000256" key="10">
    <source>
        <dbReference type="ARBA" id="ARBA00078624"/>
    </source>
</evidence>
<dbReference type="InterPro" id="IPR015421">
    <property type="entry name" value="PyrdxlP-dep_Trfase_major"/>
</dbReference>
<dbReference type="PROSITE" id="PS00599">
    <property type="entry name" value="AA_TRANSFER_CLASS_2"/>
    <property type="match status" value="1"/>
</dbReference>
<dbReference type="InterPro" id="IPR015422">
    <property type="entry name" value="PyrdxlP-dep_Trfase_small"/>
</dbReference>
<dbReference type="GO" id="GO:0005739">
    <property type="term" value="C:mitochondrion"/>
    <property type="evidence" value="ECO:0007669"/>
    <property type="project" value="TreeGrafter"/>
</dbReference>
<comment type="similarity">
    <text evidence="2 11">Belongs to the class-II pyridoxal-phosphate-dependent aminotransferase family.</text>
</comment>
<dbReference type="Proteomes" id="UP001174909">
    <property type="component" value="Unassembled WGS sequence"/>
</dbReference>
<evidence type="ECO:0000256" key="7">
    <source>
        <dbReference type="ARBA" id="ARBA00067076"/>
    </source>
</evidence>
<dbReference type="InterPro" id="IPR001917">
    <property type="entry name" value="Aminotrans_II_pyridoxalP_BS"/>
</dbReference>
<accession>A0AA35XHW3</accession>
<dbReference type="InterPro" id="IPR015424">
    <property type="entry name" value="PyrdxlP-dep_Trfase"/>
</dbReference>
<evidence type="ECO:0000313" key="14">
    <source>
        <dbReference type="Proteomes" id="UP001174909"/>
    </source>
</evidence>
<name>A0AA35XHW3_GEOBA</name>
<evidence type="ECO:0000256" key="3">
    <source>
        <dbReference type="ARBA" id="ARBA00022679"/>
    </source>
</evidence>
<dbReference type="NCBIfam" id="TIGR01822">
    <property type="entry name" value="2am3keto_CoA"/>
    <property type="match status" value="1"/>
</dbReference>
<evidence type="ECO:0000259" key="12">
    <source>
        <dbReference type="Pfam" id="PF00155"/>
    </source>
</evidence>
<feature type="domain" description="Aminotransferase class I/classII large" evidence="12">
    <location>
        <begin position="29"/>
        <end position="353"/>
    </location>
</feature>
<evidence type="ECO:0000256" key="8">
    <source>
        <dbReference type="ARBA" id="ARBA00069660"/>
    </source>
</evidence>
<dbReference type="AlphaFoldDB" id="A0AA35XHW3"/>
<dbReference type="InterPro" id="IPR050087">
    <property type="entry name" value="AON_synthase_class-II"/>
</dbReference>
<dbReference type="Gene3D" id="3.90.1150.10">
    <property type="entry name" value="Aspartate Aminotransferase, domain 1"/>
    <property type="match status" value="1"/>
</dbReference>
<dbReference type="PANTHER" id="PTHR13693:SF102">
    <property type="entry name" value="2-AMINO-3-KETOBUTYRATE COENZYME A LIGASE, MITOCHONDRIAL"/>
    <property type="match status" value="1"/>
</dbReference>
<dbReference type="FunFam" id="3.90.1150.10:FF:000004">
    <property type="entry name" value="2-amino-3-ketobutyrate coenzyme A ligase"/>
    <property type="match status" value="1"/>
</dbReference>
<keyword evidence="14" id="KW-1185">Reference proteome</keyword>
<reference evidence="13" key="1">
    <citation type="submission" date="2023-03" db="EMBL/GenBank/DDBJ databases">
        <authorList>
            <person name="Steffen K."/>
            <person name="Cardenas P."/>
        </authorList>
    </citation>
    <scope>NUCLEOTIDE SEQUENCE</scope>
</reference>
<evidence type="ECO:0000256" key="4">
    <source>
        <dbReference type="ARBA" id="ARBA00022898"/>
    </source>
</evidence>